<sequence length="280" mass="30331">MTDPAGQQELLRRRREARQRKIKARGTDRLSQIKHTFTTTGNATEDPAASSWPNASDQVLEGVESAATPVPAAAPPLSFSNPTVPPPTPRRVATTAGVSTPRSEFRNATRVATAPSVPAPRLRSTFQVTPRPLLQYLGTLLPILVLFGYALFVEWSNDRVLDYWNTRSKLAALLVEPPSQLLGDWHHAVPLVWYALGLQVAWLVGASVLPSGATALQTSWQPLLPSGLPVELFPSAIRPWALPLARLRVPTLPLGGLVDTVCWILLLTGLASVSATLAWV</sequence>
<feature type="transmembrane region" description="Helical" evidence="2">
    <location>
        <begin position="191"/>
        <end position="209"/>
    </location>
</feature>
<organism evidence="3 4">
    <name type="scientific">Tieghemiomyces parasiticus</name>
    <dbReference type="NCBI Taxonomy" id="78921"/>
    <lineage>
        <taxon>Eukaryota</taxon>
        <taxon>Fungi</taxon>
        <taxon>Fungi incertae sedis</taxon>
        <taxon>Zoopagomycota</taxon>
        <taxon>Kickxellomycotina</taxon>
        <taxon>Dimargaritomycetes</taxon>
        <taxon>Dimargaritales</taxon>
        <taxon>Dimargaritaceae</taxon>
        <taxon>Tieghemiomyces</taxon>
    </lineage>
</organism>
<feature type="compositionally biased region" description="Polar residues" evidence="1">
    <location>
        <begin position="29"/>
        <end position="43"/>
    </location>
</feature>
<keyword evidence="2" id="KW-0472">Membrane</keyword>
<feature type="region of interest" description="Disordered" evidence="1">
    <location>
        <begin position="1"/>
        <end position="54"/>
    </location>
</feature>
<dbReference type="OrthoDB" id="5596949at2759"/>
<gene>
    <name evidence="3" type="ORF">IWQ60_002385</name>
</gene>
<comment type="caution">
    <text evidence="3">The sequence shown here is derived from an EMBL/GenBank/DDBJ whole genome shotgun (WGS) entry which is preliminary data.</text>
</comment>
<feature type="transmembrane region" description="Helical" evidence="2">
    <location>
        <begin position="133"/>
        <end position="152"/>
    </location>
</feature>
<feature type="transmembrane region" description="Helical" evidence="2">
    <location>
        <begin position="256"/>
        <end position="279"/>
    </location>
</feature>
<dbReference type="EMBL" id="JANBPT010000089">
    <property type="protein sequence ID" value="KAJ1928073.1"/>
    <property type="molecule type" value="Genomic_DNA"/>
</dbReference>
<keyword evidence="2" id="KW-0812">Transmembrane</keyword>
<dbReference type="Proteomes" id="UP001150569">
    <property type="component" value="Unassembled WGS sequence"/>
</dbReference>
<keyword evidence="4" id="KW-1185">Reference proteome</keyword>
<evidence type="ECO:0000256" key="1">
    <source>
        <dbReference type="SAM" id="MobiDB-lite"/>
    </source>
</evidence>
<evidence type="ECO:0000256" key="2">
    <source>
        <dbReference type="SAM" id="Phobius"/>
    </source>
</evidence>
<proteinExistence type="predicted"/>
<dbReference type="AlphaFoldDB" id="A0A9W8AI46"/>
<feature type="region of interest" description="Disordered" evidence="1">
    <location>
        <begin position="73"/>
        <end position="105"/>
    </location>
</feature>
<keyword evidence="2" id="KW-1133">Transmembrane helix</keyword>
<evidence type="ECO:0000313" key="3">
    <source>
        <dbReference type="EMBL" id="KAJ1928073.1"/>
    </source>
</evidence>
<name>A0A9W8AI46_9FUNG</name>
<accession>A0A9W8AI46</accession>
<reference evidence="3" key="1">
    <citation type="submission" date="2022-07" db="EMBL/GenBank/DDBJ databases">
        <title>Phylogenomic reconstructions and comparative analyses of Kickxellomycotina fungi.</title>
        <authorList>
            <person name="Reynolds N.K."/>
            <person name="Stajich J.E."/>
            <person name="Barry K."/>
            <person name="Grigoriev I.V."/>
            <person name="Crous P."/>
            <person name="Smith M.E."/>
        </authorList>
    </citation>
    <scope>NUCLEOTIDE SEQUENCE</scope>
    <source>
        <strain evidence="3">RSA 861</strain>
    </source>
</reference>
<evidence type="ECO:0000313" key="4">
    <source>
        <dbReference type="Proteomes" id="UP001150569"/>
    </source>
</evidence>
<feature type="compositionally biased region" description="Basic residues" evidence="1">
    <location>
        <begin position="12"/>
        <end position="24"/>
    </location>
</feature>
<protein>
    <submittedName>
        <fullName evidence="3">Uncharacterized protein</fullName>
    </submittedName>
</protein>